<evidence type="ECO:0000313" key="3">
    <source>
        <dbReference type="Proteomes" id="UP000622797"/>
    </source>
</evidence>
<dbReference type="EMBL" id="JABEXW010000459">
    <property type="protein sequence ID" value="KAF4963634.1"/>
    <property type="molecule type" value="Genomic_DNA"/>
</dbReference>
<dbReference type="CDD" id="cd22997">
    <property type="entry name" value="GT_LH"/>
    <property type="match status" value="1"/>
</dbReference>
<protein>
    <submittedName>
        <fullName evidence="2">Uncharacterized protein</fullName>
    </submittedName>
</protein>
<sequence>MQPLVSWWWLTPKRLLASSVIIFVVLIFCYTLSPTDIIRAAQFPTSTNDHLSAKTSRLHYLIPASEPTLNLCANVISVLANRYPIPSILGYKGEDEFDAKVAHIAKLYSIQRYLHGPAGKYPDDLVIVVDGHDVLAQLPSEVLIARYFEIMKRHDQVLADRFGLPVDQAHEHGLRQSLLWGADKACFPRKRDEPQCWAVPQSFLPHNVYGRYIQDRSMRYADPKHFNSGTVIGPLGDLRDCIDAALMLIENTWNATFKYRNSDQYYLGKLYGRQEVNRTKAIAGGDVPGLKGNRKLPPSSDFGTDQTDYGIAVDHESAFTCTQCENVEWMRNIAFNRPGHRSLIKMNNPKKQHPFKPFTIQMPGLVATALTKLYEAIDHDQPAGQWIRKVKLGTNIATGHIYPLYHGTCKKSNFIDRYMDLWLYPLARRLLGAASESLQAKEHLSERLIDGRHWISSQYYPEDKDGSCSLGGVYTDSRDGEETFIPLTEFCEGYLDELAPEAAS</sequence>
<reference evidence="2" key="1">
    <citation type="journal article" date="2020" name="BMC Genomics">
        <title>Correction to: Identification and distribution of gene clusters required for synthesis of sphingolipid metabolism inhibitors in diverse species of the filamentous fungus Fusarium.</title>
        <authorList>
            <person name="Kim H.S."/>
            <person name="Lohmar J.M."/>
            <person name="Busman M."/>
            <person name="Brown D.W."/>
            <person name="Naumann T.A."/>
            <person name="Divon H.H."/>
            <person name="Lysoe E."/>
            <person name="Uhlig S."/>
            <person name="Proctor R.H."/>
        </authorList>
    </citation>
    <scope>NUCLEOTIDE SEQUENCE</scope>
    <source>
        <strain evidence="2">NRRL 20472</strain>
    </source>
</reference>
<reference evidence="2" key="2">
    <citation type="submission" date="2020-05" db="EMBL/GenBank/DDBJ databases">
        <authorList>
            <person name="Kim H.-S."/>
            <person name="Proctor R.H."/>
            <person name="Brown D.W."/>
        </authorList>
    </citation>
    <scope>NUCLEOTIDE SEQUENCE</scope>
    <source>
        <strain evidence="2">NRRL 20472</strain>
    </source>
</reference>
<keyword evidence="1" id="KW-0812">Transmembrane</keyword>
<keyword evidence="3" id="KW-1185">Reference proteome</keyword>
<evidence type="ECO:0000256" key="1">
    <source>
        <dbReference type="SAM" id="Phobius"/>
    </source>
</evidence>
<proteinExistence type="predicted"/>
<dbReference type="Proteomes" id="UP000622797">
    <property type="component" value="Unassembled WGS sequence"/>
</dbReference>
<dbReference type="PANTHER" id="PTHR36587:SF2">
    <property type="entry name" value="EXPRESSION SITE-ASSOCIATED GENE 3 (ESAG3)-LIKE PROTEIN"/>
    <property type="match status" value="1"/>
</dbReference>
<organism evidence="2 3">
    <name type="scientific">Fusarium sarcochroum</name>
    <dbReference type="NCBI Taxonomy" id="1208366"/>
    <lineage>
        <taxon>Eukaryota</taxon>
        <taxon>Fungi</taxon>
        <taxon>Dikarya</taxon>
        <taxon>Ascomycota</taxon>
        <taxon>Pezizomycotina</taxon>
        <taxon>Sordariomycetes</taxon>
        <taxon>Hypocreomycetidae</taxon>
        <taxon>Hypocreales</taxon>
        <taxon>Nectriaceae</taxon>
        <taxon>Fusarium</taxon>
        <taxon>Fusarium lateritium species complex</taxon>
    </lineage>
</organism>
<dbReference type="AlphaFoldDB" id="A0A8H4X794"/>
<gene>
    <name evidence="2" type="ORF">FSARC_8368</name>
</gene>
<keyword evidence="1" id="KW-0472">Membrane</keyword>
<keyword evidence="1" id="KW-1133">Transmembrane helix</keyword>
<evidence type="ECO:0000313" key="2">
    <source>
        <dbReference type="EMBL" id="KAF4963634.1"/>
    </source>
</evidence>
<comment type="caution">
    <text evidence="2">The sequence shown here is derived from an EMBL/GenBank/DDBJ whole genome shotgun (WGS) entry which is preliminary data.</text>
</comment>
<accession>A0A8H4X794</accession>
<name>A0A8H4X794_9HYPO</name>
<dbReference type="OrthoDB" id="422736at2759"/>
<feature type="transmembrane region" description="Helical" evidence="1">
    <location>
        <begin position="15"/>
        <end position="33"/>
    </location>
</feature>
<dbReference type="PANTHER" id="PTHR36587">
    <property type="entry name" value="EXPRESSION SITE-ASSOCIATED GENE 3 (ESAG3)-LIKE PROTEIN"/>
    <property type="match status" value="1"/>
</dbReference>